<organism evidence="4 5">
    <name type="scientific">Arthrobacter citreus</name>
    <dbReference type="NCBI Taxonomy" id="1670"/>
    <lineage>
        <taxon>Bacteria</taxon>
        <taxon>Bacillati</taxon>
        <taxon>Actinomycetota</taxon>
        <taxon>Actinomycetes</taxon>
        <taxon>Micrococcales</taxon>
        <taxon>Micrococcaceae</taxon>
        <taxon>Arthrobacter</taxon>
    </lineage>
</organism>
<name>A0ABZ2ZWE8_9MICC</name>
<feature type="domain" description="PcRGLX/YetA-like central beta-sandwich" evidence="2">
    <location>
        <begin position="119"/>
        <end position="472"/>
    </location>
</feature>
<feature type="domain" description="PcRGLX/YetA-like C-terminal alpha/alpha toroid" evidence="3">
    <location>
        <begin position="479"/>
        <end position="886"/>
    </location>
</feature>
<dbReference type="Proteomes" id="UP001448858">
    <property type="component" value="Chromosome"/>
</dbReference>
<protein>
    <submittedName>
        <fullName evidence="4">Tat pathway signal sequence domain protein</fullName>
    </submittedName>
</protein>
<evidence type="ECO:0000313" key="4">
    <source>
        <dbReference type="EMBL" id="WZP15159.1"/>
    </source>
</evidence>
<evidence type="ECO:0000259" key="2">
    <source>
        <dbReference type="Pfam" id="PF21345"/>
    </source>
</evidence>
<proteinExistence type="predicted"/>
<reference evidence="4 5" key="1">
    <citation type="submission" date="2024-04" db="EMBL/GenBank/DDBJ databases">
        <title>Arthrobacter sp. from Plains bison fecal sample.</title>
        <authorList>
            <person name="Ruzzini A."/>
        </authorList>
    </citation>
    <scope>NUCLEOTIDE SEQUENCE [LARGE SCALE GENOMIC DNA]</scope>
    <source>
        <strain evidence="4 5">EINP1</strain>
    </source>
</reference>
<sequence>MHDAVALDWLEPVPHRQAREHGTAAALPGGTTFGVPFPRGAVTDAGCLTLADADGHPVRHQAWPTAMWPDGSLKWAGIATGTMPMAAAGASLQLSIAADGTADNAAAPVAAVTVGNAVTADTAETEITVDTGQLKCVIGRTGRDFLRSLSRGGTVVAENGRLVSSTVDTVEENAGTVTRTGYESTVRDAVVESEGPARVVVRINGTHSGNGRDWLPFVIRLYFHADARSIRMMHSFTWDGDEHRDFLAGLGIRFSVPLQGHLHDRHVRIAGADGGFLVEAVRGITGLRRDPGSDVRAAQINGAATSDPASWNPEVGQRLSLIPAWPDYSLSQLTSDGFSLQKRTGPNHPWIGITTGTRAGGFAYLGTPSGGFGVGLRDFWKSYPAGIDIRGADGPAAEITQWLYSPQAQPMDLRFYHDGLGQDTYEKQLEGLEITYEDYEEGFGTPYGIARTHELTLFAYDGTPSTPDLAADARWAAAPPLLQATPQYLSSAGVFGDWAPVDRSTRARAALEDKLDFLFDFYKSQIEERRWYGFWNYGDVMHTYDTDRHTWRYDVGGYAWDNSELSPDLWLWYAYLRSGRADIFRVAEAMTRHTGEVDVYHLGQWAGLGTRHNVQHWGCSAKQHRISSAAYRRFYYFLTADERTGDLLDELVEGERNFLKLDPTRKVRPDVYSPDPAALAVGLGTDYGALAAAWLTAWERHGDTAAAAKLLGTMKDIGALKYGFLTGEAHYDMTTGRFDTTREQISVSHLSAVFGLVEVASELIDLVDVPEFEQAWLQYCRLFLAAPAEQEAEVGQPLPGIYLTQAHSRLTAYAAKRLNDPQLAARAWVEFAAGGELLGNDIAFREHRILPPHVLAPVTEARTVSTNDASQFGLAAIQLLALVGGQAPDPGAPEG</sequence>
<dbReference type="InterPro" id="IPR048329">
    <property type="entry name" value="PcRGLX_1st"/>
</dbReference>
<evidence type="ECO:0000259" key="1">
    <source>
        <dbReference type="Pfam" id="PF19501"/>
    </source>
</evidence>
<dbReference type="InterPro" id="IPR048330">
    <property type="entry name" value="PcRGLX/YetA_2nd"/>
</dbReference>
<dbReference type="PANTHER" id="PTHR40081:SF1">
    <property type="entry name" value="TAT PATHWAY SIGNAL SEQUENCE DOMAIN PROTEIN"/>
    <property type="match status" value="1"/>
</dbReference>
<evidence type="ECO:0000259" key="3">
    <source>
        <dbReference type="Pfam" id="PF21346"/>
    </source>
</evidence>
<accession>A0ABZ2ZWE8</accession>
<dbReference type="Pfam" id="PF19501">
    <property type="entry name" value="PcRGLX_1st"/>
    <property type="match status" value="1"/>
</dbReference>
<evidence type="ECO:0000313" key="5">
    <source>
        <dbReference type="Proteomes" id="UP001448858"/>
    </source>
</evidence>
<keyword evidence="5" id="KW-1185">Reference proteome</keyword>
<feature type="domain" description="PcRGLX/YetA-like N-terminal RIFT barrel" evidence="1">
    <location>
        <begin position="25"/>
        <end position="87"/>
    </location>
</feature>
<gene>
    <name evidence="4" type="ORF">AAE021_13355</name>
</gene>
<dbReference type="Pfam" id="PF21346">
    <property type="entry name" value="PcRGLX_3rd"/>
    <property type="match status" value="1"/>
</dbReference>
<dbReference type="PANTHER" id="PTHR40081">
    <property type="entry name" value="CONCANAVALIN A-LIKE LECTIN/GLUCANASE"/>
    <property type="match status" value="1"/>
</dbReference>
<dbReference type="EMBL" id="CP151657">
    <property type="protein sequence ID" value="WZP15159.1"/>
    <property type="molecule type" value="Genomic_DNA"/>
</dbReference>
<dbReference type="RefSeq" id="WP_342022827.1">
    <property type="nucleotide sequence ID" value="NZ_CP151657.1"/>
</dbReference>
<dbReference type="InterPro" id="IPR048331">
    <property type="entry name" value="PcRGLX/YetA_3rd"/>
</dbReference>
<dbReference type="InterPro" id="IPR045793">
    <property type="entry name" value="PcRGLX/YetA-like"/>
</dbReference>
<dbReference type="Pfam" id="PF21345">
    <property type="entry name" value="PcRGLX_2nd"/>
    <property type="match status" value="1"/>
</dbReference>